<keyword evidence="3" id="KW-1185">Reference proteome</keyword>
<proteinExistence type="predicted"/>
<reference evidence="2 3" key="1">
    <citation type="submission" date="2017-08" db="EMBL/GenBank/DDBJ databases">
        <title>Acidophilic green algal genome provides insights into adaptation to an acidic environment.</title>
        <authorList>
            <person name="Hirooka S."/>
            <person name="Hirose Y."/>
            <person name="Kanesaki Y."/>
            <person name="Higuchi S."/>
            <person name="Fujiwara T."/>
            <person name="Onuma R."/>
            <person name="Era A."/>
            <person name="Ohbayashi R."/>
            <person name="Uzuka A."/>
            <person name="Nozaki H."/>
            <person name="Yoshikawa H."/>
            <person name="Miyagishima S.Y."/>
        </authorList>
    </citation>
    <scope>NUCLEOTIDE SEQUENCE [LARGE SCALE GENOMIC DNA]</scope>
    <source>
        <strain evidence="2 3">NIES-2499</strain>
    </source>
</reference>
<organism evidence="2 3">
    <name type="scientific">Chlamydomonas eustigma</name>
    <dbReference type="NCBI Taxonomy" id="1157962"/>
    <lineage>
        <taxon>Eukaryota</taxon>
        <taxon>Viridiplantae</taxon>
        <taxon>Chlorophyta</taxon>
        <taxon>core chlorophytes</taxon>
        <taxon>Chlorophyceae</taxon>
        <taxon>CS clade</taxon>
        <taxon>Chlamydomonadales</taxon>
        <taxon>Chlamydomonadaceae</taxon>
        <taxon>Chlamydomonas</taxon>
    </lineage>
</organism>
<protein>
    <recommendedName>
        <fullName evidence="1">HAT C-terminal dimerisation domain-containing protein</fullName>
    </recommendedName>
</protein>
<feature type="domain" description="HAT C-terminal dimerisation" evidence="1">
    <location>
        <begin position="46"/>
        <end position="114"/>
    </location>
</feature>
<gene>
    <name evidence="2" type="ORF">CEUSTIGMA_g3085.t1</name>
</gene>
<sequence length="175" mass="20213">MVKITDMRISFTCIEDAVAAKTQILDYQLKHNQFSSTNISMWIAAKTMPSYKWWFQYGAGAPQQKKFAQRLLAVATSGSSMERTWSSFEFIHNRPRNRLTVNRSNSLASIFSNMLLRKMEREAANWDQDSSIPWRLFDDPAPIVEYADPDEFEHALLVDINDDNDELPTVLNDDL</sequence>
<dbReference type="GO" id="GO:0046983">
    <property type="term" value="F:protein dimerization activity"/>
    <property type="evidence" value="ECO:0007669"/>
    <property type="project" value="InterPro"/>
</dbReference>
<dbReference type="AlphaFoldDB" id="A0A250WXU3"/>
<dbReference type="Pfam" id="PF05699">
    <property type="entry name" value="Dimer_Tnp_hAT"/>
    <property type="match status" value="1"/>
</dbReference>
<dbReference type="EMBL" id="BEGY01000013">
    <property type="protein sequence ID" value="GAX75641.1"/>
    <property type="molecule type" value="Genomic_DNA"/>
</dbReference>
<dbReference type="OrthoDB" id="546692at2759"/>
<evidence type="ECO:0000313" key="3">
    <source>
        <dbReference type="Proteomes" id="UP000232323"/>
    </source>
</evidence>
<dbReference type="InterPro" id="IPR008906">
    <property type="entry name" value="HATC_C_dom"/>
</dbReference>
<name>A0A250WXU3_9CHLO</name>
<accession>A0A250WXU3</accession>
<dbReference type="InterPro" id="IPR012337">
    <property type="entry name" value="RNaseH-like_sf"/>
</dbReference>
<comment type="caution">
    <text evidence="2">The sequence shown here is derived from an EMBL/GenBank/DDBJ whole genome shotgun (WGS) entry which is preliminary data.</text>
</comment>
<dbReference type="SUPFAM" id="SSF53098">
    <property type="entry name" value="Ribonuclease H-like"/>
    <property type="match status" value="1"/>
</dbReference>
<evidence type="ECO:0000313" key="2">
    <source>
        <dbReference type="EMBL" id="GAX75641.1"/>
    </source>
</evidence>
<evidence type="ECO:0000259" key="1">
    <source>
        <dbReference type="Pfam" id="PF05699"/>
    </source>
</evidence>
<dbReference type="Proteomes" id="UP000232323">
    <property type="component" value="Unassembled WGS sequence"/>
</dbReference>